<gene>
    <name evidence="1" type="ORF">MLD38_007849</name>
</gene>
<evidence type="ECO:0000313" key="2">
    <source>
        <dbReference type="Proteomes" id="UP001057402"/>
    </source>
</evidence>
<keyword evidence="2" id="KW-1185">Reference proteome</keyword>
<name>A0ACB9RRL0_9MYRT</name>
<sequence length="133" mass="15284">MGFPSTWLRSLKKKFNKPPGRDPADRIPSGRRLSIVALVQDEDNEEPAEVEQPRHINIPSLSAEDWAAIKIQAYFRGHLARRAFRALRSLVKLQALARGMYVRKQARIALRCMEAIVRLQVRTRARQLLSDVQ</sequence>
<protein>
    <submittedName>
        <fullName evidence="1">Uncharacterized protein</fullName>
    </submittedName>
</protein>
<organism evidence="1 2">
    <name type="scientific">Melastoma candidum</name>
    <dbReference type="NCBI Taxonomy" id="119954"/>
    <lineage>
        <taxon>Eukaryota</taxon>
        <taxon>Viridiplantae</taxon>
        <taxon>Streptophyta</taxon>
        <taxon>Embryophyta</taxon>
        <taxon>Tracheophyta</taxon>
        <taxon>Spermatophyta</taxon>
        <taxon>Magnoliopsida</taxon>
        <taxon>eudicotyledons</taxon>
        <taxon>Gunneridae</taxon>
        <taxon>Pentapetalae</taxon>
        <taxon>rosids</taxon>
        <taxon>malvids</taxon>
        <taxon>Myrtales</taxon>
        <taxon>Melastomataceae</taxon>
        <taxon>Melastomatoideae</taxon>
        <taxon>Melastomateae</taxon>
        <taxon>Melastoma</taxon>
    </lineage>
</organism>
<accession>A0ACB9RRL0</accession>
<reference evidence="2" key="1">
    <citation type="journal article" date="2023" name="Front. Plant Sci.">
        <title>Chromosomal-level genome assembly of Melastoma candidum provides insights into trichome evolution.</title>
        <authorList>
            <person name="Zhong Y."/>
            <person name="Wu W."/>
            <person name="Sun C."/>
            <person name="Zou P."/>
            <person name="Liu Y."/>
            <person name="Dai S."/>
            <person name="Zhou R."/>
        </authorList>
    </citation>
    <scope>NUCLEOTIDE SEQUENCE [LARGE SCALE GENOMIC DNA]</scope>
</reference>
<dbReference type="Proteomes" id="UP001057402">
    <property type="component" value="Chromosome 3"/>
</dbReference>
<comment type="caution">
    <text evidence="1">The sequence shown here is derived from an EMBL/GenBank/DDBJ whole genome shotgun (WGS) entry which is preliminary data.</text>
</comment>
<evidence type="ECO:0000313" key="1">
    <source>
        <dbReference type="EMBL" id="KAI4381811.1"/>
    </source>
</evidence>
<proteinExistence type="predicted"/>
<dbReference type="EMBL" id="CM042882">
    <property type="protein sequence ID" value="KAI4381811.1"/>
    <property type="molecule type" value="Genomic_DNA"/>
</dbReference>